<sequence length="214" mass="23901">MEDGMGKLSDLYGARPVNYKIVHTIRRRDMPRALIVSLVSNQVVVSAWPDADSCGVFCLPKIPMISLTRIRYRRTNATVARDGQCKASLKMSCVDKEPPSDGEFDTGAQSTLIRAGARRGCRVGGCLHVSGWDAIAVVTKSARNLPYDYNFRAVRYGNVMQSMQVTREPGTFRYVRLRSRRTVLHVTLGECVTVEGGMERLKASWFLGPTKRQL</sequence>
<evidence type="ECO:0000313" key="2">
    <source>
        <dbReference type="Proteomes" id="UP001278500"/>
    </source>
</evidence>
<dbReference type="AlphaFoldDB" id="A0AAE0J963"/>
<name>A0AAE0J963_9PEZI</name>
<organism evidence="1 2">
    <name type="scientific">Neurospora tetraspora</name>
    <dbReference type="NCBI Taxonomy" id="94610"/>
    <lineage>
        <taxon>Eukaryota</taxon>
        <taxon>Fungi</taxon>
        <taxon>Dikarya</taxon>
        <taxon>Ascomycota</taxon>
        <taxon>Pezizomycotina</taxon>
        <taxon>Sordariomycetes</taxon>
        <taxon>Sordariomycetidae</taxon>
        <taxon>Sordariales</taxon>
        <taxon>Sordariaceae</taxon>
        <taxon>Neurospora</taxon>
    </lineage>
</organism>
<accession>A0AAE0J963</accession>
<dbReference type="Proteomes" id="UP001278500">
    <property type="component" value="Unassembled WGS sequence"/>
</dbReference>
<dbReference type="RefSeq" id="XP_062678654.1">
    <property type="nucleotide sequence ID" value="XM_062827343.1"/>
</dbReference>
<gene>
    <name evidence="1" type="ORF">B0H65DRAFT_476040</name>
</gene>
<proteinExistence type="predicted"/>
<reference evidence="1" key="2">
    <citation type="submission" date="2023-06" db="EMBL/GenBank/DDBJ databases">
        <authorList>
            <consortium name="Lawrence Berkeley National Laboratory"/>
            <person name="Haridas S."/>
            <person name="Hensen N."/>
            <person name="Bonometti L."/>
            <person name="Westerberg I."/>
            <person name="Brannstrom I.O."/>
            <person name="Guillou S."/>
            <person name="Cros-Aarteil S."/>
            <person name="Calhoun S."/>
            <person name="Kuo A."/>
            <person name="Mondo S."/>
            <person name="Pangilinan J."/>
            <person name="Riley R."/>
            <person name="Labutti K."/>
            <person name="Andreopoulos B."/>
            <person name="Lipzen A."/>
            <person name="Chen C."/>
            <person name="Yanf M."/>
            <person name="Daum C."/>
            <person name="Ng V."/>
            <person name="Clum A."/>
            <person name="Steindorff A."/>
            <person name="Ohm R."/>
            <person name="Martin F."/>
            <person name="Silar P."/>
            <person name="Natvig D."/>
            <person name="Lalanne C."/>
            <person name="Gautier V."/>
            <person name="Ament-Velasquez S.L."/>
            <person name="Kruys A."/>
            <person name="Hutchinson M.I."/>
            <person name="Powell A.J."/>
            <person name="Barry K."/>
            <person name="Miller A.N."/>
            <person name="Grigoriev I.V."/>
            <person name="Debuchy R."/>
            <person name="Gladieux P."/>
            <person name="Thoren M.H."/>
            <person name="Johannesson H."/>
        </authorList>
    </citation>
    <scope>NUCLEOTIDE SEQUENCE</scope>
    <source>
        <strain evidence="1">CBS 560.94</strain>
    </source>
</reference>
<dbReference type="EMBL" id="JAUEPP010000007">
    <property type="protein sequence ID" value="KAK3339294.1"/>
    <property type="molecule type" value="Genomic_DNA"/>
</dbReference>
<protein>
    <submittedName>
        <fullName evidence="1">Uncharacterized protein</fullName>
    </submittedName>
</protein>
<comment type="caution">
    <text evidence="1">The sequence shown here is derived from an EMBL/GenBank/DDBJ whole genome shotgun (WGS) entry which is preliminary data.</text>
</comment>
<dbReference type="GeneID" id="87864497"/>
<keyword evidence="2" id="KW-1185">Reference proteome</keyword>
<reference evidence="1" key="1">
    <citation type="journal article" date="2023" name="Mol. Phylogenet. Evol.">
        <title>Genome-scale phylogeny and comparative genomics of the fungal order Sordariales.</title>
        <authorList>
            <person name="Hensen N."/>
            <person name="Bonometti L."/>
            <person name="Westerberg I."/>
            <person name="Brannstrom I.O."/>
            <person name="Guillou S."/>
            <person name="Cros-Aarteil S."/>
            <person name="Calhoun S."/>
            <person name="Haridas S."/>
            <person name="Kuo A."/>
            <person name="Mondo S."/>
            <person name="Pangilinan J."/>
            <person name="Riley R."/>
            <person name="LaButti K."/>
            <person name="Andreopoulos B."/>
            <person name="Lipzen A."/>
            <person name="Chen C."/>
            <person name="Yan M."/>
            <person name="Daum C."/>
            <person name="Ng V."/>
            <person name="Clum A."/>
            <person name="Steindorff A."/>
            <person name="Ohm R.A."/>
            <person name="Martin F."/>
            <person name="Silar P."/>
            <person name="Natvig D.O."/>
            <person name="Lalanne C."/>
            <person name="Gautier V."/>
            <person name="Ament-Velasquez S.L."/>
            <person name="Kruys A."/>
            <person name="Hutchinson M.I."/>
            <person name="Powell A.J."/>
            <person name="Barry K."/>
            <person name="Miller A.N."/>
            <person name="Grigoriev I.V."/>
            <person name="Debuchy R."/>
            <person name="Gladieux P."/>
            <person name="Hiltunen Thoren M."/>
            <person name="Johannesson H."/>
        </authorList>
    </citation>
    <scope>NUCLEOTIDE SEQUENCE</scope>
    <source>
        <strain evidence="1">CBS 560.94</strain>
    </source>
</reference>
<evidence type="ECO:0000313" key="1">
    <source>
        <dbReference type="EMBL" id="KAK3339294.1"/>
    </source>
</evidence>